<keyword evidence="6" id="KW-0371">Homeobox</keyword>
<dbReference type="PROSITE" id="PS50023">
    <property type="entry name" value="LIM_DOMAIN_2"/>
    <property type="match status" value="1"/>
</dbReference>
<evidence type="ECO:0000256" key="3">
    <source>
        <dbReference type="ARBA" id="ARBA00022833"/>
    </source>
</evidence>
<dbReference type="EMBL" id="AJVK01020171">
    <property type="status" value="NOT_ANNOTATED_CDS"/>
    <property type="molecule type" value="Genomic_DNA"/>
</dbReference>
<dbReference type="GO" id="GO:0000977">
    <property type="term" value="F:RNA polymerase II transcription regulatory region sequence-specific DNA binding"/>
    <property type="evidence" value="ECO:0007669"/>
    <property type="project" value="TreeGrafter"/>
</dbReference>
<dbReference type="VEuPathDB" id="VectorBase:PPAPM1_007549"/>
<dbReference type="InterPro" id="IPR050453">
    <property type="entry name" value="LIM_Homeobox_TF"/>
</dbReference>
<dbReference type="GO" id="GO:0005634">
    <property type="term" value="C:nucleus"/>
    <property type="evidence" value="ECO:0007669"/>
    <property type="project" value="UniProtKB-SubCell"/>
</dbReference>
<organism evidence="8 9">
    <name type="scientific">Phlebotomus papatasi</name>
    <name type="common">Sandfly</name>
    <dbReference type="NCBI Taxonomy" id="29031"/>
    <lineage>
        <taxon>Eukaryota</taxon>
        <taxon>Metazoa</taxon>
        <taxon>Ecdysozoa</taxon>
        <taxon>Arthropoda</taxon>
        <taxon>Hexapoda</taxon>
        <taxon>Insecta</taxon>
        <taxon>Pterygota</taxon>
        <taxon>Neoptera</taxon>
        <taxon>Endopterygota</taxon>
        <taxon>Diptera</taxon>
        <taxon>Nematocera</taxon>
        <taxon>Psychodoidea</taxon>
        <taxon>Psychodidae</taxon>
        <taxon>Phlebotomus</taxon>
        <taxon>Phlebotomus</taxon>
    </lineage>
</organism>
<keyword evidence="5" id="KW-0238">DNA-binding</keyword>
<dbReference type="SMART" id="SM00132">
    <property type="entry name" value="LIM"/>
    <property type="match status" value="1"/>
</dbReference>
<dbReference type="AlphaFoldDB" id="A0A1B0EVH2"/>
<dbReference type="PANTHER" id="PTHR24208">
    <property type="entry name" value="LIM/HOMEOBOX PROTEIN LHX"/>
    <property type="match status" value="1"/>
</dbReference>
<keyword evidence="7" id="KW-0539">Nucleus</keyword>
<sequence>THYGRFLTIKYRFQDRFYLSAVEKRWHAGCLQCCMCRQLLEGETSCYSRDENIYCKTDYYRYVSFLAHFPLFPNESLCISWFHVRRKFISDRLSQDHLLITSEHRLQFVFH</sequence>
<evidence type="ECO:0000256" key="1">
    <source>
        <dbReference type="ARBA" id="ARBA00004123"/>
    </source>
</evidence>
<keyword evidence="2" id="KW-0479">Metal-binding</keyword>
<dbReference type="SUPFAM" id="SSF57716">
    <property type="entry name" value="Glucocorticoid receptor-like (DNA-binding domain)"/>
    <property type="match status" value="1"/>
</dbReference>
<dbReference type="PANTHER" id="PTHR24208:SF168">
    <property type="entry name" value="PROTEIN APTEROUS"/>
    <property type="match status" value="1"/>
</dbReference>
<dbReference type="VEuPathDB" id="VectorBase:PPAI000164"/>
<proteinExistence type="predicted"/>
<dbReference type="GO" id="GO:0046872">
    <property type="term" value="F:metal ion binding"/>
    <property type="evidence" value="ECO:0007669"/>
    <property type="project" value="UniProtKB-KW"/>
</dbReference>
<evidence type="ECO:0000256" key="2">
    <source>
        <dbReference type="ARBA" id="ARBA00022723"/>
    </source>
</evidence>
<accession>A0A1B0EVH2</accession>
<dbReference type="EnsemblMetazoa" id="PPAI000164-RA">
    <property type="protein sequence ID" value="PPAI000164-PA"/>
    <property type="gene ID" value="PPAI000164"/>
</dbReference>
<evidence type="ECO:0000256" key="4">
    <source>
        <dbReference type="ARBA" id="ARBA00023038"/>
    </source>
</evidence>
<protein>
    <submittedName>
        <fullName evidence="8">Uncharacterized protein</fullName>
    </submittedName>
</protein>
<dbReference type="Gene3D" id="2.10.110.10">
    <property type="entry name" value="Cysteine Rich Protein"/>
    <property type="match status" value="1"/>
</dbReference>
<keyword evidence="9" id="KW-1185">Reference proteome</keyword>
<dbReference type="Pfam" id="PF00412">
    <property type="entry name" value="LIM"/>
    <property type="match status" value="1"/>
</dbReference>
<reference evidence="8" key="1">
    <citation type="submission" date="2022-08" db="UniProtKB">
        <authorList>
            <consortium name="EnsemblMetazoa"/>
        </authorList>
    </citation>
    <scope>IDENTIFICATION</scope>
    <source>
        <strain evidence="8">Israel</strain>
    </source>
</reference>
<evidence type="ECO:0000313" key="9">
    <source>
        <dbReference type="Proteomes" id="UP000092462"/>
    </source>
</evidence>
<dbReference type="Proteomes" id="UP000092462">
    <property type="component" value="Unassembled WGS sequence"/>
</dbReference>
<keyword evidence="3" id="KW-0862">Zinc</keyword>
<name>A0A1B0EVH2_PHLPP</name>
<evidence type="ECO:0000256" key="5">
    <source>
        <dbReference type="ARBA" id="ARBA00023125"/>
    </source>
</evidence>
<comment type="subcellular location">
    <subcellularLocation>
        <location evidence="1">Nucleus</location>
    </subcellularLocation>
</comment>
<keyword evidence="4" id="KW-0440">LIM domain</keyword>
<dbReference type="GO" id="GO:0030182">
    <property type="term" value="P:neuron differentiation"/>
    <property type="evidence" value="ECO:0007669"/>
    <property type="project" value="TreeGrafter"/>
</dbReference>
<evidence type="ECO:0000313" key="8">
    <source>
        <dbReference type="EnsemblMetazoa" id="PPAI000164-PA"/>
    </source>
</evidence>
<evidence type="ECO:0000256" key="7">
    <source>
        <dbReference type="ARBA" id="ARBA00023242"/>
    </source>
</evidence>
<dbReference type="InterPro" id="IPR001781">
    <property type="entry name" value="Znf_LIM"/>
</dbReference>
<evidence type="ECO:0000256" key="6">
    <source>
        <dbReference type="ARBA" id="ARBA00023155"/>
    </source>
</evidence>
<dbReference type="GO" id="GO:0000981">
    <property type="term" value="F:DNA-binding transcription factor activity, RNA polymerase II-specific"/>
    <property type="evidence" value="ECO:0007669"/>
    <property type="project" value="TreeGrafter"/>
</dbReference>